<feature type="domain" description="Response regulatory" evidence="3">
    <location>
        <begin position="7"/>
        <end position="123"/>
    </location>
</feature>
<accession>A0ABW0IGS7</accession>
<evidence type="ECO:0000256" key="2">
    <source>
        <dbReference type="PROSITE-ProRule" id="PRU00169"/>
    </source>
</evidence>
<comment type="caution">
    <text evidence="4">The sequence shown here is derived from an EMBL/GenBank/DDBJ whole genome shotgun (WGS) entry which is preliminary data.</text>
</comment>
<keyword evidence="5" id="KW-1185">Reference proteome</keyword>
<evidence type="ECO:0000313" key="5">
    <source>
        <dbReference type="Proteomes" id="UP001596106"/>
    </source>
</evidence>
<evidence type="ECO:0000313" key="4">
    <source>
        <dbReference type="EMBL" id="MFC5411585.1"/>
    </source>
</evidence>
<dbReference type="RefSeq" id="WP_379848475.1">
    <property type="nucleotide sequence ID" value="NZ_JBHSMA010000007.1"/>
</dbReference>
<dbReference type="InterPro" id="IPR011006">
    <property type="entry name" value="CheY-like_superfamily"/>
</dbReference>
<evidence type="ECO:0000259" key="3">
    <source>
        <dbReference type="PROSITE" id="PS50110"/>
    </source>
</evidence>
<reference evidence="5" key="1">
    <citation type="journal article" date="2019" name="Int. J. Syst. Evol. Microbiol.">
        <title>The Global Catalogue of Microorganisms (GCM) 10K type strain sequencing project: providing services to taxonomists for standard genome sequencing and annotation.</title>
        <authorList>
            <consortium name="The Broad Institute Genomics Platform"/>
            <consortium name="The Broad Institute Genome Sequencing Center for Infectious Disease"/>
            <person name="Wu L."/>
            <person name="Ma J."/>
        </authorList>
    </citation>
    <scope>NUCLEOTIDE SEQUENCE [LARGE SCALE GENOMIC DNA]</scope>
    <source>
        <strain evidence="5">CCUG 55250</strain>
    </source>
</reference>
<protein>
    <submittedName>
        <fullName evidence="4">Response regulator</fullName>
    </submittedName>
</protein>
<dbReference type="EMBL" id="JBHSMA010000007">
    <property type="protein sequence ID" value="MFC5411585.1"/>
    <property type="molecule type" value="Genomic_DNA"/>
</dbReference>
<dbReference type="SMART" id="SM00448">
    <property type="entry name" value="REC"/>
    <property type="match status" value="1"/>
</dbReference>
<dbReference type="PANTHER" id="PTHR44591">
    <property type="entry name" value="STRESS RESPONSE REGULATOR PROTEIN 1"/>
    <property type="match status" value="1"/>
</dbReference>
<feature type="modified residue" description="4-aspartylphosphate" evidence="2">
    <location>
        <position position="58"/>
    </location>
</feature>
<dbReference type="SUPFAM" id="SSF52172">
    <property type="entry name" value="CheY-like"/>
    <property type="match status" value="1"/>
</dbReference>
<dbReference type="Pfam" id="PF00072">
    <property type="entry name" value="Response_reg"/>
    <property type="match status" value="1"/>
</dbReference>
<dbReference type="PROSITE" id="PS50110">
    <property type="entry name" value="RESPONSE_REGULATORY"/>
    <property type="match status" value="1"/>
</dbReference>
<dbReference type="PANTHER" id="PTHR44591:SF3">
    <property type="entry name" value="RESPONSE REGULATORY DOMAIN-CONTAINING PROTEIN"/>
    <property type="match status" value="1"/>
</dbReference>
<dbReference type="Gene3D" id="3.40.50.2300">
    <property type="match status" value="1"/>
</dbReference>
<evidence type="ECO:0000256" key="1">
    <source>
        <dbReference type="ARBA" id="ARBA00022553"/>
    </source>
</evidence>
<keyword evidence="1 2" id="KW-0597">Phosphoprotein</keyword>
<dbReference type="Proteomes" id="UP001596106">
    <property type="component" value="Unassembled WGS sequence"/>
</dbReference>
<gene>
    <name evidence="4" type="ORF">ACFPMF_19850</name>
</gene>
<organism evidence="4 5">
    <name type="scientific">Larkinella bovis</name>
    <dbReference type="NCBI Taxonomy" id="683041"/>
    <lineage>
        <taxon>Bacteria</taxon>
        <taxon>Pseudomonadati</taxon>
        <taxon>Bacteroidota</taxon>
        <taxon>Cytophagia</taxon>
        <taxon>Cytophagales</taxon>
        <taxon>Spirosomataceae</taxon>
        <taxon>Larkinella</taxon>
    </lineage>
</organism>
<dbReference type="InterPro" id="IPR050595">
    <property type="entry name" value="Bact_response_regulator"/>
</dbReference>
<sequence length="132" mass="14906">MMTKKQKILVVDDDPSYRQLITHQLTKAGYEVLIAKDGQEAISWLRNDQQRPNLIVLDLLMPRYSGIEVLESLRAFPFKLPVILVSGAEWPIARQGMALAAPDAYLTKPFKMQDLLEKIGDLLLPVSESDLT</sequence>
<proteinExistence type="predicted"/>
<dbReference type="InterPro" id="IPR001789">
    <property type="entry name" value="Sig_transdc_resp-reg_receiver"/>
</dbReference>
<name>A0ABW0IGS7_9BACT</name>